<keyword evidence="1" id="KW-0472">Membrane</keyword>
<evidence type="ECO:0000313" key="2">
    <source>
        <dbReference type="EMBL" id="MEB6409516.1"/>
    </source>
</evidence>
<keyword evidence="3" id="KW-1185">Reference proteome</keyword>
<evidence type="ECO:0000256" key="1">
    <source>
        <dbReference type="SAM" id="Phobius"/>
    </source>
</evidence>
<comment type="caution">
    <text evidence="2">The sequence shown here is derived from an EMBL/GenBank/DDBJ whole genome shotgun (WGS) entry which is preliminary data.</text>
</comment>
<reference evidence="2 3" key="1">
    <citation type="submission" date="2022-04" db="EMBL/GenBank/DDBJ databases">
        <title>Whole genome surviellance of AMR bacteria from Assam, India: One Health Study.</title>
        <authorList>
            <person name="Mendem S.K."/>
            <person name="Rakshit O."/>
            <person name="Murugesan D."/>
            <person name="Shome R."/>
            <person name="Raisen C."/>
            <person name="Holmes M.A."/>
            <person name="Saikia K."/>
            <person name="Shome B.R."/>
        </authorList>
    </citation>
    <scope>NUCLEOTIDE SEQUENCE [LARGE SCALE GENOMIC DNA]</scope>
    <source>
        <strain evidence="2 3">MGG-11lp</strain>
    </source>
</reference>
<evidence type="ECO:0000313" key="3">
    <source>
        <dbReference type="Proteomes" id="UP001306510"/>
    </source>
</evidence>
<keyword evidence="1" id="KW-1133">Transmembrane helix</keyword>
<accession>A0ABU6DZW7</accession>
<dbReference type="RefSeq" id="WP_325848540.1">
    <property type="nucleotide sequence ID" value="NZ_JALLMC010000002.1"/>
</dbReference>
<dbReference type="Proteomes" id="UP001306510">
    <property type="component" value="Unassembled WGS sequence"/>
</dbReference>
<sequence length="180" mass="20309">MNPWGAITAAIIAGAIAFVGMVVTKESKISDFRQEWINDLRTKIAELISIFDVISKESDFSADEKNEAKKNVNRVIAEVRLRLNHSNPTAAERDLGEVITDINIEIMTRGGEVSKHYDRLTELTHIVLKEEWTRVKKGENSYIMVKNFLSVIAVILAAMTITWFAIFIVTHSGLFKTPLF</sequence>
<name>A0ABU6DZW7_9ENTR</name>
<feature type="transmembrane region" description="Helical" evidence="1">
    <location>
        <begin position="6"/>
        <end position="24"/>
    </location>
</feature>
<keyword evidence="1" id="KW-0812">Transmembrane</keyword>
<gene>
    <name evidence="2" type="ORF">MXM28_07365</name>
</gene>
<organism evidence="2 3">
    <name type="scientific">Enterobacter vonholyi</name>
    <dbReference type="NCBI Taxonomy" id="2797505"/>
    <lineage>
        <taxon>Bacteria</taxon>
        <taxon>Pseudomonadati</taxon>
        <taxon>Pseudomonadota</taxon>
        <taxon>Gammaproteobacteria</taxon>
        <taxon>Enterobacterales</taxon>
        <taxon>Enterobacteriaceae</taxon>
        <taxon>Enterobacter</taxon>
    </lineage>
</organism>
<proteinExistence type="predicted"/>
<feature type="transmembrane region" description="Helical" evidence="1">
    <location>
        <begin position="148"/>
        <end position="170"/>
    </location>
</feature>
<dbReference type="EMBL" id="JALLMC010000002">
    <property type="protein sequence ID" value="MEB6409516.1"/>
    <property type="molecule type" value="Genomic_DNA"/>
</dbReference>
<protein>
    <submittedName>
        <fullName evidence="2">Uncharacterized protein</fullName>
    </submittedName>
</protein>